<dbReference type="EMBL" id="MCGE01000003">
    <property type="protein sequence ID" value="ORZ23615.1"/>
    <property type="molecule type" value="Genomic_DNA"/>
</dbReference>
<feature type="domain" description="Methyltransferase" evidence="2">
    <location>
        <begin position="66"/>
        <end position="160"/>
    </location>
</feature>
<keyword evidence="4" id="KW-1185">Reference proteome</keyword>
<keyword evidence="3" id="KW-0808">Transferase</keyword>
<evidence type="ECO:0000313" key="3">
    <source>
        <dbReference type="EMBL" id="ORZ23615.1"/>
    </source>
</evidence>
<dbReference type="GO" id="GO:0032259">
    <property type="term" value="P:methylation"/>
    <property type="evidence" value="ECO:0007669"/>
    <property type="project" value="UniProtKB-KW"/>
</dbReference>
<dbReference type="PANTHER" id="PTHR43591:SF24">
    <property type="entry name" value="2-METHOXY-6-POLYPRENYL-1,4-BENZOQUINOL METHYLASE, MITOCHONDRIAL"/>
    <property type="match status" value="1"/>
</dbReference>
<protein>
    <submittedName>
        <fullName evidence="3">S-adenosyl-L-methionine-dependent methyltransferase</fullName>
    </submittedName>
</protein>
<dbReference type="GO" id="GO:0008168">
    <property type="term" value="F:methyltransferase activity"/>
    <property type="evidence" value="ECO:0007669"/>
    <property type="project" value="UniProtKB-KW"/>
</dbReference>
<dbReference type="Proteomes" id="UP000193560">
    <property type="component" value="Unassembled WGS sequence"/>
</dbReference>
<evidence type="ECO:0000256" key="1">
    <source>
        <dbReference type="SAM" id="MobiDB-lite"/>
    </source>
</evidence>
<dbReference type="AlphaFoldDB" id="A0A1X2IX40"/>
<gene>
    <name evidence="3" type="ORF">BCR42DRAFT_367460</name>
</gene>
<feature type="region of interest" description="Disordered" evidence="1">
    <location>
        <begin position="1"/>
        <end position="23"/>
    </location>
</feature>
<dbReference type="CDD" id="cd02440">
    <property type="entry name" value="AdoMet_MTases"/>
    <property type="match status" value="1"/>
</dbReference>
<name>A0A1X2IX40_9FUNG</name>
<feature type="compositionally biased region" description="Basic and acidic residues" evidence="1">
    <location>
        <begin position="275"/>
        <end position="284"/>
    </location>
</feature>
<dbReference type="PANTHER" id="PTHR43591">
    <property type="entry name" value="METHYLTRANSFERASE"/>
    <property type="match status" value="1"/>
</dbReference>
<reference evidence="3 4" key="1">
    <citation type="submission" date="2016-07" db="EMBL/GenBank/DDBJ databases">
        <title>Pervasive Adenine N6-methylation of Active Genes in Fungi.</title>
        <authorList>
            <consortium name="DOE Joint Genome Institute"/>
            <person name="Mondo S.J."/>
            <person name="Dannebaum R.O."/>
            <person name="Kuo R.C."/>
            <person name="Labutti K."/>
            <person name="Haridas S."/>
            <person name="Kuo A."/>
            <person name="Salamov A."/>
            <person name="Ahrendt S.R."/>
            <person name="Lipzen A."/>
            <person name="Sullivan W."/>
            <person name="Andreopoulos W.B."/>
            <person name="Clum A."/>
            <person name="Lindquist E."/>
            <person name="Daum C."/>
            <person name="Ramamoorthy G.K."/>
            <person name="Gryganskyi A."/>
            <person name="Culley D."/>
            <person name="Magnuson J.K."/>
            <person name="James T.Y."/>
            <person name="O'Malley M.A."/>
            <person name="Stajich J.E."/>
            <person name="Spatafora J.W."/>
            <person name="Visel A."/>
            <person name="Grigoriev I.V."/>
        </authorList>
    </citation>
    <scope>NUCLEOTIDE SEQUENCE [LARGE SCALE GENOMIC DNA]</scope>
    <source>
        <strain evidence="3 4">NRRL 1336</strain>
    </source>
</reference>
<feature type="compositionally biased region" description="Acidic residues" evidence="1">
    <location>
        <begin position="11"/>
        <end position="23"/>
    </location>
</feature>
<dbReference type="SUPFAM" id="SSF53335">
    <property type="entry name" value="S-adenosyl-L-methionine-dependent methyltransferases"/>
    <property type="match status" value="1"/>
</dbReference>
<dbReference type="InterPro" id="IPR029063">
    <property type="entry name" value="SAM-dependent_MTases_sf"/>
</dbReference>
<dbReference type="InterPro" id="IPR041698">
    <property type="entry name" value="Methyltransf_25"/>
</dbReference>
<evidence type="ECO:0000259" key="2">
    <source>
        <dbReference type="Pfam" id="PF13649"/>
    </source>
</evidence>
<accession>A0A1X2IX40</accession>
<feature type="region of interest" description="Disordered" evidence="1">
    <location>
        <begin position="270"/>
        <end position="299"/>
    </location>
</feature>
<comment type="caution">
    <text evidence="3">The sequence shown here is derived from an EMBL/GenBank/DDBJ whole genome shotgun (WGS) entry which is preliminary data.</text>
</comment>
<dbReference type="STRING" id="90262.A0A1X2IX40"/>
<dbReference type="Pfam" id="PF13649">
    <property type="entry name" value="Methyltransf_25"/>
    <property type="match status" value="1"/>
</dbReference>
<dbReference type="Gene3D" id="3.40.50.150">
    <property type="entry name" value="Vaccinia Virus protein VP39"/>
    <property type="match status" value="1"/>
</dbReference>
<keyword evidence="3" id="KW-0489">Methyltransferase</keyword>
<proteinExistence type="predicted"/>
<dbReference type="OrthoDB" id="2013972at2759"/>
<sequence length="329" mass="37552">MYTKEEHNNNNDDDDDDDDDDEPLLVSLFGLREDDVDRMQQKNDLIRLAFAGEFTRPMDEQTIERVLDIGCGPLSWSIDFAKTHPKAQVIGMDYVNMIPPEIAMDLPSNCQLLIHNCIKDFPYDDATVDLCHVRFMNVSLTMEQYSKMVRHCWRVLKPGGYLELMEMDMLVYSPGPVTELLNQQVIELVRTLGLKPRLARLLKDVLPKDAVGLTDQHITEFYRSLPIGNWGGRLGWLFRDDLLYALTHARNFGAPDATAGLSSSSVVGDNNNKIYGEHGEKNGENDGDDDDSTKSEEDLFENRLVAAEKELEQYKSYSNFHFIRVQKPL</sequence>
<feature type="compositionally biased region" description="Basic and acidic residues" evidence="1">
    <location>
        <begin position="1"/>
        <end position="10"/>
    </location>
</feature>
<evidence type="ECO:0000313" key="4">
    <source>
        <dbReference type="Proteomes" id="UP000193560"/>
    </source>
</evidence>
<organism evidence="3 4">
    <name type="scientific">Absidia repens</name>
    <dbReference type="NCBI Taxonomy" id="90262"/>
    <lineage>
        <taxon>Eukaryota</taxon>
        <taxon>Fungi</taxon>
        <taxon>Fungi incertae sedis</taxon>
        <taxon>Mucoromycota</taxon>
        <taxon>Mucoromycotina</taxon>
        <taxon>Mucoromycetes</taxon>
        <taxon>Mucorales</taxon>
        <taxon>Cunninghamellaceae</taxon>
        <taxon>Absidia</taxon>
    </lineage>
</organism>